<keyword evidence="3" id="KW-1185">Reference proteome</keyword>
<accession>A0A0K1JIZ7</accession>
<name>A0A0K1JIZ7_9MICO</name>
<dbReference type="Pfam" id="PF07077">
    <property type="entry name" value="DUF1345"/>
    <property type="match status" value="1"/>
</dbReference>
<dbReference type="AlphaFoldDB" id="A0A0K1JIZ7"/>
<evidence type="ECO:0000313" key="2">
    <source>
        <dbReference type="EMBL" id="AKU16558.1"/>
    </source>
</evidence>
<dbReference type="PATRIC" id="fig|571913.6.peg.2636"/>
<feature type="transmembrane region" description="Helical" evidence="1">
    <location>
        <begin position="79"/>
        <end position="100"/>
    </location>
</feature>
<proteinExistence type="predicted"/>
<dbReference type="InterPro" id="IPR009781">
    <property type="entry name" value="DUF1345"/>
</dbReference>
<organism evidence="2 3">
    <name type="scientific">Luteipulveratus mongoliensis</name>
    <dbReference type="NCBI Taxonomy" id="571913"/>
    <lineage>
        <taxon>Bacteria</taxon>
        <taxon>Bacillati</taxon>
        <taxon>Actinomycetota</taxon>
        <taxon>Actinomycetes</taxon>
        <taxon>Micrococcales</taxon>
        <taxon>Dermacoccaceae</taxon>
        <taxon>Luteipulveratus</taxon>
    </lineage>
</organism>
<dbReference type="KEGG" id="lmoi:VV02_12955"/>
<feature type="transmembrane region" description="Helical" evidence="1">
    <location>
        <begin position="12"/>
        <end position="30"/>
    </location>
</feature>
<evidence type="ECO:0000256" key="1">
    <source>
        <dbReference type="SAM" id="Phobius"/>
    </source>
</evidence>
<feature type="transmembrane region" description="Helical" evidence="1">
    <location>
        <begin position="187"/>
        <end position="208"/>
    </location>
</feature>
<keyword evidence="1" id="KW-0472">Membrane</keyword>
<gene>
    <name evidence="2" type="ORF">VV02_12955</name>
</gene>
<feature type="transmembrane region" description="Helical" evidence="1">
    <location>
        <begin position="36"/>
        <end position="58"/>
    </location>
</feature>
<feature type="transmembrane region" description="Helical" evidence="1">
    <location>
        <begin position="106"/>
        <end position="126"/>
    </location>
</feature>
<dbReference type="EMBL" id="CP011112">
    <property type="protein sequence ID" value="AKU16558.1"/>
    <property type="molecule type" value="Genomic_DNA"/>
</dbReference>
<evidence type="ECO:0000313" key="3">
    <source>
        <dbReference type="Proteomes" id="UP000066480"/>
    </source>
</evidence>
<reference evidence="2 3" key="1">
    <citation type="submission" date="2015-03" db="EMBL/GenBank/DDBJ databases">
        <title>Luteipulveratus halotolerans sp. nov., a novel actinobacterium (Dermacoccaceae) from Sarawak, Malaysia.</title>
        <authorList>
            <person name="Juboi H."/>
            <person name="Basik A."/>
            <person name="Shamsul S.S."/>
            <person name="Arnold P."/>
            <person name="Schmitt E.K."/>
            <person name="Sanglier J.-J."/>
            <person name="Yeo T."/>
        </authorList>
    </citation>
    <scope>NUCLEOTIDE SEQUENCE [LARGE SCALE GENOMIC DNA]</scope>
    <source>
        <strain evidence="2 3">MN07-A0370</strain>
    </source>
</reference>
<dbReference type="RefSeq" id="WP_052591986.1">
    <property type="nucleotide sequence ID" value="NZ_CP011112.1"/>
</dbReference>
<dbReference type="Proteomes" id="UP000066480">
    <property type="component" value="Chromosome"/>
</dbReference>
<keyword evidence="1" id="KW-0812">Transmembrane</keyword>
<dbReference type="STRING" id="571913.VV02_12955"/>
<sequence>MTRPPLSAPTRLVAAVVVGLVVGAVVGPLTNAPLGVLAGLAAMATSFVAVGVFLLWPMSASATRSNARREDFEPIIEELVVVVAALGSLIGIVVLLVLHHSGSEDAAAAVGLGGVFMTWAMLHLMYTARYAHLYYGDPEGGIDFNNDDQPSYRDFFYFSFNLGMTYQVSDTNVSTTPIRAVVLRHSLLSYVFGTVILAATINLVAGILTG</sequence>
<protein>
    <submittedName>
        <fullName evidence="2">Membrane protein</fullName>
    </submittedName>
</protein>
<keyword evidence="1" id="KW-1133">Transmembrane helix</keyword>